<evidence type="ECO:0000313" key="3">
    <source>
        <dbReference type="Proteomes" id="UP001153269"/>
    </source>
</evidence>
<dbReference type="AlphaFoldDB" id="A0A9N7VQT3"/>
<evidence type="ECO:0000313" key="2">
    <source>
        <dbReference type="EMBL" id="CAB1455478.1"/>
    </source>
</evidence>
<evidence type="ECO:0000256" key="1">
    <source>
        <dbReference type="SAM" id="MobiDB-lite"/>
    </source>
</evidence>
<comment type="caution">
    <text evidence="2">The sequence shown here is derived from an EMBL/GenBank/DDBJ whole genome shotgun (WGS) entry which is preliminary data.</text>
</comment>
<feature type="compositionally biased region" description="Basic and acidic residues" evidence="1">
    <location>
        <begin position="17"/>
        <end position="36"/>
    </location>
</feature>
<dbReference type="EMBL" id="CADEAL010004257">
    <property type="protein sequence ID" value="CAB1455478.1"/>
    <property type="molecule type" value="Genomic_DNA"/>
</dbReference>
<name>A0A9N7VQT3_PLEPL</name>
<feature type="region of interest" description="Disordered" evidence="1">
    <location>
        <begin position="17"/>
        <end position="44"/>
    </location>
</feature>
<gene>
    <name evidence="2" type="ORF">PLEPLA_LOCUS43254</name>
</gene>
<protein>
    <submittedName>
        <fullName evidence="2">Uncharacterized protein</fullName>
    </submittedName>
</protein>
<dbReference type="Proteomes" id="UP001153269">
    <property type="component" value="Unassembled WGS sequence"/>
</dbReference>
<keyword evidence="3" id="KW-1185">Reference proteome</keyword>
<organism evidence="2 3">
    <name type="scientific">Pleuronectes platessa</name>
    <name type="common">European plaice</name>
    <dbReference type="NCBI Taxonomy" id="8262"/>
    <lineage>
        <taxon>Eukaryota</taxon>
        <taxon>Metazoa</taxon>
        <taxon>Chordata</taxon>
        <taxon>Craniata</taxon>
        <taxon>Vertebrata</taxon>
        <taxon>Euteleostomi</taxon>
        <taxon>Actinopterygii</taxon>
        <taxon>Neopterygii</taxon>
        <taxon>Teleostei</taxon>
        <taxon>Neoteleostei</taxon>
        <taxon>Acanthomorphata</taxon>
        <taxon>Carangaria</taxon>
        <taxon>Pleuronectiformes</taxon>
        <taxon>Pleuronectoidei</taxon>
        <taxon>Pleuronectidae</taxon>
        <taxon>Pleuronectes</taxon>
    </lineage>
</organism>
<sequence>MDQSICLWSGCSWTEDGRRTDGGRTEDEDTGQKRNQDFQPTASEARRQIWCQSQVAFIRPHRTEAVCMRQVSPVVSEKLLALCQDDDTQLPLNDGRGEPGGFGFNGRKSQLRSLRSLRRAALTSSGLGSSACTLQRPLRFSVAS</sequence>
<reference evidence="2" key="1">
    <citation type="submission" date="2020-03" db="EMBL/GenBank/DDBJ databases">
        <authorList>
            <person name="Weist P."/>
        </authorList>
    </citation>
    <scope>NUCLEOTIDE SEQUENCE</scope>
</reference>
<proteinExistence type="predicted"/>
<accession>A0A9N7VQT3</accession>